<keyword evidence="8" id="KW-0677">Repeat</keyword>
<keyword evidence="3" id="KW-0964">Secreted</keyword>
<evidence type="ECO:0000256" key="2">
    <source>
        <dbReference type="ARBA" id="ARBA00016619"/>
    </source>
</evidence>
<organism evidence="19 20">
    <name type="scientific">Xenopus tropicalis</name>
    <name type="common">Western clawed frog</name>
    <name type="synonym">Silurana tropicalis</name>
    <dbReference type="NCBI Taxonomy" id="8364"/>
    <lineage>
        <taxon>Eukaryota</taxon>
        <taxon>Metazoa</taxon>
        <taxon>Chordata</taxon>
        <taxon>Craniata</taxon>
        <taxon>Vertebrata</taxon>
        <taxon>Euteleostomi</taxon>
        <taxon>Amphibia</taxon>
        <taxon>Batrachia</taxon>
        <taxon>Anura</taxon>
        <taxon>Pipoidea</taxon>
        <taxon>Pipidae</taxon>
        <taxon>Xenopodinae</taxon>
        <taxon>Xenopus</taxon>
        <taxon>Silurana</taxon>
    </lineage>
</organism>
<keyword evidence="4" id="KW-0272">Extracellular matrix</keyword>
<feature type="domain" description="VWFD" evidence="18">
    <location>
        <begin position="396"/>
        <end position="571"/>
    </location>
</feature>
<dbReference type="RefSeq" id="XP_031756620.1">
    <property type="nucleotide sequence ID" value="XM_031900760.1"/>
</dbReference>
<dbReference type="CDD" id="cd19941">
    <property type="entry name" value="TIL"/>
    <property type="match status" value="3"/>
</dbReference>
<dbReference type="InterPro" id="IPR002919">
    <property type="entry name" value="TIL_dom"/>
</dbReference>
<dbReference type="SUPFAM" id="SSF57567">
    <property type="entry name" value="Serine protease inhibitors"/>
    <property type="match status" value="4"/>
</dbReference>
<evidence type="ECO:0000256" key="15">
    <source>
        <dbReference type="SAM" id="SignalP"/>
    </source>
</evidence>
<keyword evidence="19" id="KW-1185">Reference proteome</keyword>
<evidence type="ECO:0000259" key="16">
    <source>
        <dbReference type="PROSITE" id="PS01225"/>
    </source>
</evidence>
<gene>
    <name evidence="20 21" type="primary">LOC100485356</name>
</gene>
<dbReference type="InterPro" id="IPR036084">
    <property type="entry name" value="Ser_inhib-like_sf"/>
</dbReference>
<evidence type="ECO:0000256" key="1">
    <source>
        <dbReference type="ARBA" id="ARBA00004498"/>
    </source>
</evidence>
<dbReference type="Pfam" id="PF25962">
    <property type="entry name" value="TIL_OTOGL_Mucin"/>
    <property type="match status" value="1"/>
</dbReference>
<dbReference type="Pfam" id="PF08742">
    <property type="entry name" value="C8"/>
    <property type="match status" value="4"/>
</dbReference>
<dbReference type="FunFam" id="2.10.25.10:FF:000674">
    <property type="entry name" value="Mucin-2"/>
    <property type="match status" value="1"/>
</dbReference>
<evidence type="ECO:0000256" key="4">
    <source>
        <dbReference type="ARBA" id="ARBA00022530"/>
    </source>
</evidence>
<evidence type="ECO:0000256" key="10">
    <source>
        <dbReference type="ARBA" id="ARBA00023084"/>
    </source>
</evidence>
<dbReference type="Pfam" id="PF00094">
    <property type="entry name" value="VWD"/>
    <property type="match status" value="4"/>
</dbReference>
<evidence type="ECO:0000256" key="11">
    <source>
        <dbReference type="ARBA" id="ARBA00023157"/>
    </source>
</evidence>
<feature type="disulfide bond" evidence="14">
    <location>
        <begin position="2025"/>
        <end position="2077"/>
    </location>
</feature>
<evidence type="ECO:0000313" key="19">
    <source>
        <dbReference type="Proteomes" id="UP000008143"/>
    </source>
</evidence>
<feature type="domain" description="CTCK" evidence="16">
    <location>
        <begin position="1989"/>
        <end position="2083"/>
    </location>
</feature>
<evidence type="ECO:0000313" key="21">
    <source>
        <dbReference type="Xenbase" id="XB-GENE-29077779"/>
    </source>
</evidence>
<dbReference type="InterPro" id="IPR006207">
    <property type="entry name" value="Cys_knot_C"/>
</dbReference>
<evidence type="ECO:0000259" key="18">
    <source>
        <dbReference type="PROSITE" id="PS51233"/>
    </source>
</evidence>
<feature type="domain" description="VWFD" evidence="18">
    <location>
        <begin position="41"/>
        <end position="211"/>
    </location>
</feature>
<feature type="chain" id="PRO_5035217000" description="von Willebrand factor" evidence="15">
    <location>
        <begin position="28"/>
        <end position="2087"/>
    </location>
</feature>
<evidence type="ECO:0000256" key="12">
    <source>
        <dbReference type="ARBA" id="ARBA00023180"/>
    </source>
</evidence>
<keyword evidence="9" id="KW-0130">Cell adhesion</keyword>
<dbReference type="OMA" id="ERCHCHE"/>
<dbReference type="Pfam" id="PF01826">
    <property type="entry name" value="TIL"/>
    <property type="match status" value="1"/>
</dbReference>
<dbReference type="PROSITE" id="PS50184">
    <property type="entry name" value="VWFC_2"/>
    <property type="match status" value="2"/>
</dbReference>
<evidence type="ECO:0000256" key="8">
    <source>
        <dbReference type="ARBA" id="ARBA00022737"/>
    </source>
</evidence>
<keyword evidence="5" id="KW-0165">Cleavage on pair of basic residues</keyword>
<keyword evidence="10" id="KW-0094">Blood coagulation</keyword>
<dbReference type="InterPro" id="IPR001846">
    <property type="entry name" value="VWF_type-D"/>
</dbReference>
<keyword evidence="11 14" id="KW-1015">Disulfide bond</keyword>
<evidence type="ECO:0000256" key="9">
    <source>
        <dbReference type="ARBA" id="ARBA00022889"/>
    </source>
</evidence>
<dbReference type="SMART" id="SM00215">
    <property type="entry name" value="VWC_out"/>
    <property type="match status" value="2"/>
</dbReference>
<dbReference type="GO" id="GO:0005576">
    <property type="term" value="C:extracellular region"/>
    <property type="evidence" value="ECO:0007669"/>
    <property type="project" value="UniProtKB-SubCell"/>
</dbReference>
<evidence type="ECO:0000256" key="14">
    <source>
        <dbReference type="PROSITE-ProRule" id="PRU00039"/>
    </source>
</evidence>
<name>A0A8J1JHX6_XENTR</name>
<dbReference type="PROSITE" id="PS01225">
    <property type="entry name" value="CTCK_2"/>
    <property type="match status" value="1"/>
</dbReference>
<reference evidence="20" key="1">
    <citation type="submission" date="2025-08" db="UniProtKB">
        <authorList>
            <consortium name="RefSeq"/>
        </authorList>
    </citation>
    <scope>IDENTIFICATION</scope>
    <source>
        <strain evidence="20">Nigerian</strain>
        <tissue evidence="20">Liver and blood</tissue>
    </source>
</reference>
<feature type="domain" description="VWFD" evidence="18">
    <location>
        <begin position="1421"/>
        <end position="1603"/>
    </location>
</feature>
<dbReference type="SMART" id="SM00041">
    <property type="entry name" value="CT"/>
    <property type="match status" value="1"/>
</dbReference>
<accession>A0A8J1JHX6</accession>
<dbReference type="SMART" id="SM00216">
    <property type="entry name" value="VWD"/>
    <property type="match status" value="4"/>
</dbReference>
<dbReference type="SMART" id="SM00832">
    <property type="entry name" value="C8"/>
    <property type="match status" value="4"/>
</dbReference>
<dbReference type="OrthoDB" id="160294at2759"/>
<comment type="subcellular location">
    <subcellularLocation>
        <location evidence="1">Secreted</location>
        <location evidence="1">Extracellular space</location>
        <location evidence="1">Extracellular matrix</location>
    </subcellularLocation>
</comment>
<dbReference type="KEGG" id="xtr:100485356"/>
<evidence type="ECO:0000256" key="5">
    <source>
        <dbReference type="ARBA" id="ARBA00022685"/>
    </source>
</evidence>
<proteinExistence type="predicted"/>
<dbReference type="PROSITE" id="PS51233">
    <property type="entry name" value="VWFD"/>
    <property type="match status" value="4"/>
</dbReference>
<evidence type="ECO:0000313" key="20">
    <source>
        <dbReference type="RefSeq" id="XP_031756620.1"/>
    </source>
</evidence>
<dbReference type="Pfam" id="PF23244">
    <property type="entry name" value="VWF"/>
    <property type="match status" value="1"/>
</dbReference>
<dbReference type="Xenbase" id="XB-GENE-29077779">
    <property type="gene designation" value="LOC100485356"/>
</dbReference>
<feature type="domain" description="VWFC" evidence="17">
    <location>
        <begin position="1852"/>
        <end position="1916"/>
    </location>
</feature>
<keyword evidence="7 15" id="KW-0732">Signal</keyword>
<dbReference type="GeneID" id="100485356"/>
<dbReference type="Gene3D" id="2.10.25.10">
    <property type="entry name" value="Laminin"/>
    <property type="match status" value="3"/>
</dbReference>
<sequence length="2087" mass="232056">MAKEQTMGFQIPRIWVWLALTLSFSSAYDIIPGRPIDHTKSICSSWGNFHYKTFDGVIYQFPGTCNYNLASHCGDSYHEFSVHIQRAIEDGDPVIHQILIQIKDVTLELKRDAKKVNGEIFESPYFNYGVSITKKDGYTKVHTKIGLTLTWNQEDSVMLEVDSKYQNKMCGLCGDYNGAPVSNEFYLNDMPLNPIQFGNMQNINDPTLTCTNVDESQQMNVSSCGQYYSVCKSYLSQSAFSSCQDLFDISDYVMACMLDVCSCSSADVSCLCSTLTEFSRQCTHAGGIPQNWRTNDLCPKQCPGNMVYKESGSPCISSCSHHEIKSHCEEHDVDGCFCPDGTVWDDYNKAGCISISECHCKYQDQLYAPGSKILNDCEECSCNAGKWTCTHGICPKVCSIEGGAHFKTFDGKSYKFHGNCYYLLTKARHGETHAIVAELTPCNAHSRETCLKTIQFYTDDNKNVLSIRADGSVLLNDLKISIPQVTGSFSVIQPTESNIFVKTKFGLQIQIYLLPLMQLYISMDNSAKNTFEGLCGNFNYIEGDDFKTSAGIEESTASAFANTWKIQSTCQESVEVLIDPCSFSIETKIYAEKWCSKLRDSESPFWKCHFAVDPVEYYKRCEYDTCSCSHSEACMCATLSSYARACAAKGIILWDWRRGICDKEIPSCPGSQTYLYNITTCQSTCRSLALGEKECDSEFTPIDGCGCPDGMYLNEKDGCVPISQCSCYHQGMYLRPNEVFYKLDERCHCHEGKLNCESFINESFLYQMGAGCISGCVCPDGLLDDGNGRCVHESSCPCSYNNEVFPHGYRLIEECKSCTCESGLWSCIQTPCYGTCTIYGSGHYITFDKKFYEFDGSCEFVVAQDYCGDSASNGTFKIITENIPCGTTGVTCSKSIKIYLGNTELKLTNSHMEKKFGESETDVKYRIREVGLYLAIRTSSDISLIWDKKTSLLIRLPSSYKGKVCGLCGNYDDNSNNDFLTSQLIQASNVIPFGNSWKRSNECPDANSIPQPCLAAPHRRSWAEKKCDIITNDVFRSCHSKVDPKPFYDACVNDVCSCDTGGDCECFCTAVAAYAQLCAKADVCIHWRTPEICPIFCDYYNTNENECMWHYFACGPEDRSIHHITKYCHSPSVTHLEGCYPTCPAERPYYDEIQKKCFKHCPCIINNITYSSGEHIPNSDPCLICYKKGKLFTDFNFSFSTCDEHGEKSCSRNSECCIDNFTTGTPSIHPPDTTISIHASKGLCAHRKCVNGKIITTTKLCSIPTTTTAIHRTTTHTTKCTCYYNGTVYTPGQEITRSVVYGKCYKVVCDGNCGEPPATEIPCTTTTTPTTTHTTTNTTTSTTKTTTKSTTVTTISTTTPCVPHTSWQICNCTKAVCNSNGQLQIVQKSCTPPPEITCANKMKPIAVPDDDSCCWHWECPCMCGGWGDHYLTFDGTYYAYQGSCSYVLMEEIVKTVDNFGIYLDNYHCEDKTGITCPRKLTVRHKNQEITISPKTFSPISLETRVNGDLVLLPYTQYGITVYQSGVYVVIEIPELQTNVTYNGLTFSIMMPFGKFYKNTHGQCGTCTNNQADDFLMANGKITTNAVAMADSFMVHNPDKPRCKSIPPVHPKTCKSPLCDLIMGPVFQNCHAFHSPEPFYQACLLDSCNKANSNNECTSLQHYASICGDRGVCIQWRSHASTCPMTCPSDKVYNACGPALPITCQSIPADAMSLKHDRRVMEGCFCAKGSMPFSMATDVCVSSCGCVGPDNVPRKYGESFEYNCETCTCLKGGRGITCQRQQCHHVRNEECTREGFYKVTQISSTNKCCEETVCRCDLSRCSNTFPKCGPGFELKWGIKEGHCCPTYVCEPKHVCVSGNAEYLPGSHVYSEKCESCICEQHKNNFSIACHPIVCNIHCPAGFKVKKNSPTDCCGTCQQTNCVVKYGGSNRLMNPGDVLPSMNDNCTMYKCSLINDQFVTTVSQTSCPSLNEEECEPGSIQLSHNGCCKTCIQKKSSCKLQAVDDYLTYQGCTSVTRVRMSRCEGSCGTFSMYSSEERTMSKKCSCCQEVQTARNKVTLRCPDGTLLDHEYIDVLECKCAGTKCHDGNV</sequence>
<keyword evidence="6" id="KW-0356">Hemostasis</keyword>
<dbReference type="InterPro" id="IPR050780">
    <property type="entry name" value="Mucin_vWF_Thrombospondin_sf"/>
</dbReference>
<feature type="signal peptide" evidence="15">
    <location>
        <begin position="1"/>
        <end position="27"/>
    </location>
</feature>
<dbReference type="FunFam" id="2.10.25.10:FF:000153">
    <property type="entry name" value="MUC5B isoform 1"/>
    <property type="match status" value="1"/>
</dbReference>
<evidence type="ECO:0000256" key="13">
    <source>
        <dbReference type="ARBA" id="ARBA00025858"/>
    </source>
</evidence>
<dbReference type="AGR" id="Xenbase:XB-GENE-29077779"/>
<feature type="domain" description="VWFC" evidence="17">
    <location>
        <begin position="1745"/>
        <end position="1814"/>
    </location>
</feature>
<comment type="caution">
    <text evidence="14">Lacks conserved residue(s) required for the propagation of feature annotation.</text>
</comment>
<keyword evidence="12" id="KW-0325">Glycoprotein</keyword>
<comment type="subunit">
    <text evidence="13">Multimeric. Interacts with F8.</text>
</comment>
<evidence type="ECO:0000259" key="17">
    <source>
        <dbReference type="PROSITE" id="PS50184"/>
    </source>
</evidence>
<dbReference type="PANTHER" id="PTHR11339">
    <property type="entry name" value="EXTRACELLULAR MATRIX GLYCOPROTEIN RELATED"/>
    <property type="match status" value="1"/>
</dbReference>
<dbReference type="InterPro" id="IPR014853">
    <property type="entry name" value="VWF/SSPO/ZAN-like_Cys-rich_dom"/>
</dbReference>
<feature type="disulfide bond" evidence="14">
    <location>
        <begin position="2010"/>
        <end position="2059"/>
    </location>
</feature>
<evidence type="ECO:0000256" key="7">
    <source>
        <dbReference type="ARBA" id="ARBA00022729"/>
    </source>
</evidence>
<dbReference type="PROSITE" id="PS01185">
    <property type="entry name" value="CTCK_1"/>
    <property type="match status" value="1"/>
</dbReference>
<dbReference type="PROSITE" id="PS01208">
    <property type="entry name" value="VWFC_1"/>
    <property type="match status" value="1"/>
</dbReference>
<evidence type="ECO:0000256" key="6">
    <source>
        <dbReference type="ARBA" id="ARBA00022696"/>
    </source>
</evidence>
<dbReference type="SMART" id="SM00214">
    <property type="entry name" value="VWC"/>
    <property type="match status" value="2"/>
</dbReference>
<evidence type="ECO:0000256" key="3">
    <source>
        <dbReference type="ARBA" id="ARBA00022525"/>
    </source>
</evidence>
<feature type="domain" description="VWFD" evidence="18">
    <location>
        <begin position="834"/>
        <end position="1004"/>
    </location>
</feature>
<dbReference type="PANTHER" id="PTHR11339:SF361">
    <property type="entry name" value="VON WILLEBRAND FACTOR"/>
    <property type="match status" value="1"/>
</dbReference>
<dbReference type="InterPro" id="IPR001007">
    <property type="entry name" value="VWF_dom"/>
</dbReference>
<dbReference type="Proteomes" id="UP000008143">
    <property type="component" value="Chromosome 4"/>
</dbReference>
<protein>
    <recommendedName>
        <fullName evidence="2">von Willebrand factor</fullName>
    </recommendedName>
</protein>
<dbReference type="InterPro" id="IPR058753">
    <property type="entry name" value="TIL_OTOGL_Mucin"/>
</dbReference>
<feature type="disulfide bond" evidence="14">
    <location>
        <begin position="2021"/>
        <end position="2075"/>
    </location>
</feature>